<dbReference type="EMBL" id="JAPDFW010000114">
    <property type="protein sequence ID" value="KAJ5068551.1"/>
    <property type="molecule type" value="Genomic_DNA"/>
</dbReference>
<dbReference type="GO" id="GO:0005635">
    <property type="term" value="C:nuclear envelope"/>
    <property type="evidence" value="ECO:0007669"/>
    <property type="project" value="TreeGrafter"/>
</dbReference>
<reference evidence="11" key="1">
    <citation type="submission" date="2022-10" db="EMBL/GenBank/DDBJ databases">
        <title>Novel sulphate-reducing endosymbionts in the free-living metamonad Anaeramoeba.</title>
        <authorList>
            <person name="Jerlstrom-Hultqvist J."/>
            <person name="Cepicka I."/>
            <person name="Gallot-Lavallee L."/>
            <person name="Salas-Leiva D."/>
            <person name="Curtis B.A."/>
            <person name="Zahonova K."/>
            <person name="Pipaliya S."/>
            <person name="Dacks J."/>
            <person name="Roger A.J."/>
        </authorList>
    </citation>
    <scope>NUCLEOTIDE SEQUENCE</scope>
    <source>
        <strain evidence="11">BMAN</strain>
    </source>
</reference>
<feature type="compositionally biased region" description="Acidic residues" evidence="8">
    <location>
        <begin position="890"/>
        <end position="910"/>
    </location>
</feature>
<feature type="domain" description="Importin N-terminal" evidence="10">
    <location>
        <begin position="25"/>
        <end position="100"/>
    </location>
</feature>
<organism evidence="11 12">
    <name type="scientific">Anaeramoeba ignava</name>
    <name type="common">Anaerobic marine amoeba</name>
    <dbReference type="NCBI Taxonomy" id="1746090"/>
    <lineage>
        <taxon>Eukaryota</taxon>
        <taxon>Metamonada</taxon>
        <taxon>Anaeramoebidae</taxon>
        <taxon>Anaeramoeba</taxon>
    </lineage>
</organism>
<name>A0A9Q0L9G4_ANAIG</name>
<evidence type="ECO:0000256" key="2">
    <source>
        <dbReference type="ARBA" id="ARBA00004496"/>
    </source>
</evidence>
<feature type="compositionally biased region" description="Basic and acidic residues" evidence="8">
    <location>
        <begin position="939"/>
        <end position="955"/>
    </location>
</feature>
<feature type="region of interest" description="Disordered" evidence="8">
    <location>
        <begin position="878"/>
        <end position="923"/>
    </location>
</feature>
<feature type="region of interest" description="Disordered" evidence="8">
    <location>
        <begin position="935"/>
        <end position="975"/>
    </location>
</feature>
<dbReference type="Pfam" id="PF25758">
    <property type="entry name" value="TPR_IPO11"/>
    <property type="match status" value="1"/>
</dbReference>
<evidence type="ECO:0000256" key="4">
    <source>
        <dbReference type="ARBA" id="ARBA00022448"/>
    </source>
</evidence>
<evidence type="ECO:0000313" key="11">
    <source>
        <dbReference type="EMBL" id="KAJ5068551.1"/>
    </source>
</evidence>
<evidence type="ECO:0000256" key="6">
    <source>
        <dbReference type="ARBA" id="ARBA00022927"/>
    </source>
</evidence>
<evidence type="ECO:0000256" key="9">
    <source>
        <dbReference type="SAM" id="Phobius"/>
    </source>
</evidence>
<gene>
    <name evidence="11" type="ORF">M0811_02493</name>
</gene>
<dbReference type="PROSITE" id="PS50166">
    <property type="entry name" value="IMPORTIN_B_NT"/>
    <property type="match status" value="1"/>
</dbReference>
<dbReference type="GO" id="GO:0031267">
    <property type="term" value="F:small GTPase binding"/>
    <property type="evidence" value="ECO:0007669"/>
    <property type="project" value="InterPro"/>
</dbReference>
<protein>
    <submittedName>
        <fullName evidence="11">D-importin 7/ranbp7</fullName>
    </submittedName>
</protein>
<comment type="subcellular location">
    <subcellularLocation>
        <location evidence="2">Cytoplasm</location>
    </subcellularLocation>
    <subcellularLocation>
        <location evidence="1">Nucleus</location>
    </subcellularLocation>
</comment>
<dbReference type="Proteomes" id="UP001149090">
    <property type="component" value="Unassembled WGS sequence"/>
</dbReference>
<dbReference type="OMA" id="WVAKTSW"/>
<dbReference type="AlphaFoldDB" id="A0A9Q0L9G4"/>
<evidence type="ECO:0000256" key="8">
    <source>
        <dbReference type="SAM" id="MobiDB-lite"/>
    </source>
</evidence>
<feature type="compositionally biased region" description="Acidic residues" evidence="8">
    <location>
        <begin position="956"/>
        <end position="975"/>
    </location>
</feature>
<feature type="transmembrane region" description="Helical" evidence="9">
    <location>
        <begin position="782"/>
        <end position="807"/>
    </location>
</feature>
<keyword evidence="12" id="KW-1185">Reference proteome</keyword>
<dbReference type="InterPro" id="IPR001494">
    <property type="entry name" value="Importin-beta_N"/>
</dbReference>
<proteinExistence type="inferred from homology"/>
<dbReference type="InterPro" id="IPR011989">
    <property type="entry name" value="ARM-like"/>
</dbReference>
<sequence length="1081" mass="125362">MESEEELKRIFAGTLSIQQSEREFAQNALDKLQKTKGFLSMLMKFSLNSSNKLSHRQAASIYLKRSIINDWEIKEETQEAVFSEEDKQFIIENIIEAMTVAHPLIRSQIAQCFLHIIIADYPERTPNLLENIIELLNSGNVDNIYGALLALRYISSRYELKPYEKRLPLFEIIDKTFGILLSFFQQLIQMNTNEAGILIKLICKIFWSASMLVMPNYLMNQEVFEKWLELFIQILTRDITEDEQPNDVEERIHYIWWKCKKWVLHIFNRLFQRFGDTKIVQDRYKDFSSVFMSKYISPMLRVCVSIIDKWENNQLIPDVISKLILSFLNNAMFYAVTFKEIQQFLPKLILNIIYPIICFSKTDEELWETQPKEYICRDLDPYGDLILLKSAAVKLLQDIVFLRTKHSLDLLMNHCDKVLQDYQKNPNSVEALIQKEGALYAINIIEKKLKVKENYIFVLEPLLVNHVMPEFSSPYGFMRARACTLFGTFAEIPWKNEDNLKEGFHKVINCLIDSDATVRIYAAISLKNLVLEIEDVKEQIGENLPELIQTLLVLMNEIGIEEVVSTIHLIVSKFGDEIVQYSGNLCKCLVDSFVLFVTNAETRTQTRSAAMESLRTISTLLEVLVDVPESFTELTHILAGPLYEYFDANELKYLETILDILAYLTYYSPQIEPELFLFIDKIHEAFFRNTSYLLKEMLMSLDNFVSRANDLFLTLENGKYLNLVLQICEEAITSDNVSEQDAVEGCKLIESVIQNSLAKIDNLIPSFLELALRRLETNPKTMFLRVLLFGVIANCLWYNAALVIPVLKKKQIFKSLFEEWMNLISNENLKSIHSKKIAILGLSSVLTVPNNQMEKEVVEMIPRIFNVSVTLYSQMQQQVKEKEMEKENESESESDEMDNQDMDDEYEDDGDGIHEQKGKSRYKNVNGMQFLEESLSSDSDEHHDHDHNHNHNHNDDNDDDDEYNLPDELEDDEDALNDRTVQIVKALMGDLSSAKALLSNEPHSHVQDDDSDGFYDEDENYVSDEVEFVCPIDNVDEGQFLVSHLLLLQSSNQKLASLCLRGLKPKNKKEWQQLKKKYQVK</sequence>
<keyword evidence="6" id="KW-0653">Protein transport</keyword>
<dbReference type="GO" id="GO:0005829">
    <property type="term" value="C:cytosol"/>
    <property type="evidence" value="ECO:0007669"/>
    <property type="project" value="TreeGrafter"/>
</dbReference>
<dbReference type="PANTHER" id="PTHR10997">
    <property type="entry name" value="IMPORTIN-7, 8, 11"/>
    <property type="match status" value="1"/>
</dbReference>
<evidence type="ECO:0000256" key="5">
    <source>
        <dbReference type="ARBA" id="ARBA00022490"/>
    </source>
</evidence>
<comment type="caution">
    <text evidence="11">The sequence shown here is derived from an EMBL/GenBank/DDBJ whole genome shotgun (WGS) entry which is preliminary data.</text>
</comment>
<dbReference type="Gene3D" id="1.25.10.10">
    <property type="entry name" value="Leucine-rich Repeat Variant"/>
    <property type="match status" value="1"/>
</dbReference>
<dbReference type="InterPro" id="IPR013713">
    <property type="entry name" value="XPO2_central"/>
</dbReference>
<accession>A0A9Q0L9G4</accession>
<evidence type="ECO:0000256" key="3">
    <source>
        <dbReference type="ARBA" id="ARBA00007991"/>
    </source>
</evidence>
<keyword evidence="9" id="KW-0812">Transmembrane</keyword>
<evidence type="ECO:0000313" key="12">
    <source>
        <dbReference type="Proteomes" id="UP001149090"/>
    </source>
</evidence>
<dbReference type="SMART" id="SM00913">
    <property type="entry name" value="IBN_N"/>
    <property type="match status" value="1"/>
</dbReference>
<dbReference type="InterPro" id="IPR016024">
    <property type="entry name" value="ARM-type_fold"/>
</dbReference>
<dbReference type="PANTHER" id="PTHR10997:SF18">
    <property type="entry name" value="D-IMPORTIN 7_RANBP7"/>
    <property type="match status" value="1"/>
</dbReference>
<evidence type="ECO:0000256" key="7">
    <source>
        <dbReference type="ARBA" id="ARBA00023242"/>
    </source>
</evidence>
<dbReference type="OrthoDB" id="760868at2759"/>
<comment type="similarity">
    <text evidence="3">Belongs to the importin beta family.</text>
</comment>
<keyword evidence="4" id="KW-0813">Transport</keyword>
<dbReference type="Pfam" id="PF03810">
    <property type="entry name" value="IBN_N"/>
    <property type="match status" value="1"/>
</dbReference>
<keyword evidence="7" id="KW-0539">Nucleus</keyword>
<evidence type="ECO:0000259" key="10">
    <source>
        <dbReference type="PROSITE" id="PS50166"/>
    </source>
</evidence>
<keyword evidence="5" id="KW-0963">Cytoplasm</keyword>
<dbReference type="Pfam" id="PF08506">
    <property type="entry name" value="Cse1"/>
    <property type="match status" value="1"/>
</dbReference>
<keyword evidence="9" id="KW-1133">Transmembrane helix</keyword>
<evidence type="ECO:0000256" key="1">
    <source>
        <dbReference type="ARBA" id="ARBA00004123"/>
    </source>
</evidence>
<keyword evidence="9" id="KW-0472">Membrane</keyword>
<dbReference type="InterPro" id="IPR058669">
    <property type="entry name" value="TPR_IPO7/11-like"/>
</dbReference>
<feature type="compositionally biased region" description="Basic and acidic residues" evidence="8">
    <location>
        <begin position="879"/>
        <end position="889"/>
    </location>
</feature>
<dbReference type="GO" id="GO:0006606">
    <property type="term" value="P:protein import into nucleus"/>
    <property type="evidence" value="ECO:0007669"/>
    <property type="project" value="TreeGrafter"/>
</dbReference>
<dbReference type="SUPFAM" id="SSF48371">
    <property type="entry name" value="ARM repeat"/>
    <property type="match status" value="1"/>
</dbReference>